<dbReference type="KEGG" id="pzu:PHZ_c2530"/>
<dbReference type="SUPFAM" id="SSF54637">
    <property type="entry name" value="Thioesterase/thiol ester dehydrase-isomerase"/>
    <property type="match status" value="2"/>
</dbReference>
<name>B4RGN3_PHEZH</name>
<dbReference type="HOGENOM" id="CLU_729249_0_0_5"/>
<dbReference type="STRING" id="450851.PHZ_c2530"/>
<protein>
    <recommendedName>
        <fullName evidence="1">FAS1-like dehydratase domain-containing protein</fullName>
    </recommendedName>
</protein>
<organism evidence="2 3">
    <name type="scientific">Phenylobacterium zucineum (strain HLK1)</name>
    <dbReference type="NCBI Taxonomy" id="450851"/>
    <lineage>
        <taxon>Bacteria</taxon>
        <taxon>Pseudomonadati</taxon>
        <taxon>Pseudomonadota</taxon>
        <taxon>Alphaproteobacteria</taxon>
        <taxon>Caulobacterales</taxon>
        <taxon>Caulobacteraceae</taxon>
        <taxon>Phenylobacterium</taxon>
    </lineage>
</organism>
<accession>B4RGN3</accession>
<dbReference type="EMBL" id="CP000747">
    <property type="protein sequence ID" value="ACG78939.1"/>
    <property type="molecule type" value="Genomic_DNA"/>
</dbReference>
<dbReference type="Gene3D" id="3.10.129.10">
    <property type="entry name" value="Hotdog Thioesterase"/>
    <property type="match status" value="2"/>
</dbReference>
<dbReference type="InterPro" id="IPR039569">
    <property type="entry name" value="FAS1-like_DH_region"/>
</dbReference>
<evidence type="ECO:0000313" key="2">
    <source>
        <dbReference type="EMBL" id="ACG78939.1"/>
    </source>
</evidence>
<evidence type="ECO:0000313" key="3">
    <source>
        <dbReference type="Proteomes" id="UP000001868"/>
    </source>
</evidence>
<reference evidence="2 3" key="1">
    <citation type="journal article" date="2008" name="BMC Genomics">
        <title>Complete genome of Phenylobacterium zucineum - a novel facultative intracellular bacterium isolated from human erythroleukemia cell line K562.</title>
        <authorList>
            <person name="Luo Y."/>
            <person name="Xu X."/>
            <person name="Ding Z."/>
            <person name="Liu Z."/>
            <person name="Zhang B."/>
            <person name="Yan Z."/>
            <person name="Sun J."/>
            <person name="Hu S."/>
            <person name="Hu X."/>
        </authorList>
    </citation>
    <scope>NUCLEOTIDE SEQUENCE [LARGE SCALE GENOMIC DNA]</scope>
    <source>
        <strain evidence="2 3">HLK1</strain>
    </source>
</reference>
<proteinExistence type="predicted"/>
<dbReference type="InterPro" id="IPR029069">
    <property type="entry name" value="HotDog_dom_sf"/>
</dbReference>
<dbReference type="eggNOG" id="COG2030">
    <property type="taxonomic scope" value="Bacteria"/>
</dbReference>
<dbReference type="RefSeq" id="WP_012523077.1">
    <property type="nucleotide sequence ID" value="NC_011144.1"/>
</dbReference>
<feature type="domain" description="FAS1-like dehydratase" evidence="1">
    <location>
        <begin position="39"/>
        <end position="144"/>
    </location>
</feature>
<dbReference type="OrthoDB" id="4235906at2"/>
<keyword evidence="3" id="KW-1185">Reference proteome</keyword>
<dbReference type="CDD" id="cd03441">
    <property type="entry name" value="R_hydratase_like"/>
    <property type="match status" value="1"/>
</dbReference>
<dbReference type="AlphaFoldDB" id="B4RGN3"/>
<gene>
    <name evidence="2" type="ordered locus">PHZ_c2530</name>
</gene>
<evidence type="ECO:0000259" key="1">
    <source>
        <dbReference type="Pfam" id="PF13452"/>
    </source>
</evidence>
<dbReference type="Pfam" id="PF13452">
    <property type="entry name" value="FAS1_DH_region"/>
    <property type="match status" value="1"/>
</dbReference>
<sequence>MTDAALKDKPPSNYGVLTDEGIAKLRQRVGIQYNKPTPPHNYEVTWDGTRHFAFGYGDDNPLWCDPEYGKKTRWGGLIAPPNFLYTMGEPDSAPLTAEQKQLLKGDPLVGLGSYQAVMEFEWWRPLRLADRLKQRSALIGVQVNERSSFSGRTVSEIQGYIYRNQDDELHAIQRGTWMRAERHASKERKKEYELPQPYTAEQLAEIDAAYEAETIRGANTLYFEDVKEGEELPTIVRGPMRTSDLIIWHIGWGMQLTPPGAFRLSYKIRKKVPGMYTPNPMGVPDTVQRLHWEKEWANELGIPVSYDYGGLRETFLTNIITNWMGDDGWLWKLSCQHRRFVYTGDTYWIKGRVQEKRQVEGRNEVHLEVWVENQWGTTVTPGKAVVLLPTRDKAVELPRPAEEDIDRMFAHEVSRHAQS</sequence>
<dbReference type="Proteomes" id="UP000001868">
    <property type="component" value="Chromosome"/>
</dbReference>